<feature type="binding site" evidence="7">
    <location>
        <position position="264"/>
    </location>
    <ligand>
        <name>ATP</name>
        <dbReference type="ChEBI" id="CHEBI:30616"/>
    </ligand>
</feature>
<feature type="domain" description="Glutamyl/glutaminyl-tRNA synthetase class Ib catalytic" evidence="8">
    <location>
        <begin position="14"/>
        <end position="330"/>
    </location>
</feature>
<dbReference type="GO" id="GO:0005524">
    <property type="term" value="F:ATP binding"/>
    <property type="evidence" value="ECO:0007669"/>
    <property type="project" value="UniProtKB-UniRule"/>
</dbReference>
<organism evidence="10 11">
    <name type="scientific">Candidatus Roizmanbacteria bacterium CG_4_10_14_0_8_um_filter_39_9</name>
    <dbReference type="NCBI Taxonomy" id="1974829"/>
    <lineage>
        <taxon>Bacteria</taxon>
        <taxon>Candidatus Roizmaniibacteriota</taxon>
    </lineage>
</organism>
<keyword evidence="3 7" id="KW-0547">Nucleotide-binding</keyword>
<dbReference type="GO" id="GO:0000049">
    <property type="term" value="F:tRNA binding"/>
    <property type="evidence" value="ECO:0007669"/>
    <property type="project" value="InterPro"/>
</dbReference>
<dbReference type="GO" id="GO:0005829">
    <property type="term" value="C:cytosol"/>
    <property type="evidence" value="ECO:0007669"/>
    <property type="project" value="TreeGrafter"/>
</dbReference>
<evidence type="ECO:0000259" key="9">
    <source>
        <dbReference type="Pfam" id="PF19269"/>
    </source>
</evidence>
<dbReference type="InterPro" id="IPR008925">
    <property type="entry name" value="aa_tRNA-synth_I_cd-bd_sf"/>
</dbReference>
<evidence type="ECO:0000313" key="11">
    <source>
        <dbReference type="Proteomes" id="UP000230108"/>
    </source>
</evidence>
<gene>
    <name evidence="7" type="primary">gltX</name>
    <name evidence="10" type="ORF">COY90_04825</name>
</gene>
<feature type="short sequence motif" description="'KMSKS' region" evidence="7">
    <location>
        <begin position="261"/>
        <end position="265"/>
    </location>
</feature>
<dbReference type="InterPro" id="IPR045462">
    <property type="entry name" value="aa-tRNA-synth_I_cd-bd"/>
</dbReference>
<comment type="subcellular location">
    <subcellularLocation>
        <location evidence="7">Cytoplasm</location>
    </subcellularLocation>
</comment>
<proteinExistence type="inferred from homology"/>
<protein>
    <recommendedName>
        <fullName evidence="7">Glutamate--tRNA ligase</fullName>
        <ecNumber evidence="7">6.1.1.17</ecNumber>
    </recommendedName>
    <alternativeName>
        <fullName evidence="7">Glutamyl-tRNA synthetase</fullName>
        <shortName evidence="7">GluRS</shortName>
    </alternativeName>
</protein>
<dbReference type="InterPro" id="IPR020058">
    <property type="entry name" value="Glu/Gln-tRNA-synth_Ib_cat-dom"/>
</dbReference>
<comment type="function">
    <text evidence="7">Catalyzes the attachment of glutamate to tRNA(Glu) in a two-step reaction: glutamate is first activated by ATP to form Glu-AMP and then transferred to the acceptor end of tRNA(Glu).</text>
</comment>
<dbReference type="InterPro" id="IPR004527">
    <property type="entry name" value="Glu-tRNA-ligase_bac/mito"/>
</dbReference>
<dbReference type="Pfam" id="PF00749">
    <property type="entry name" value="tRNA-synt_1c"/>
    <property type="match status" value="1"/>
</dbReference>
<dbReference type="Proteomes" id="UP000230108">
    <property type="component" value="Unassembled WGS sequence"/>
</dbReference>
<comment type="caution">
    <text evidence="10">The sequence shown here is derived from an EMBL/GenBank/DDBJ whole genome shotgun (WGS) entry which is preliminary data.</text>
</comment>
<feature type="domain" description="Aminoacyl-tRNA synthetase class I anticodon-binding" evidence="9">
    <location>
        <begin position="354"/>
        <end position="474"/>
    </location>
</feature>
<keyword evidence="5 7" id="KW-0648">Protein biosynthesis</keyword>
<comment type="caution">
    <text evidence="7">Lacks conserved residue(s) required for the propagation of feature annotation.</text>
</comment>
<dbReference type="InterPro" id="IPR049940">
    <property type="entry name" value="GluQ/Sye"/>
</dbReference>
<evidence type="ECO:0000256" key="7">
    <source>
        <dbReference type="HAMAP-Rule" id="MF_00022"/>
    </source>
</evidence>
<dbReference type="SUPFAM" id="SSF52374">
    <property type="entry name" value="Nucleotidylyl transferase"/>
    <property type="match status" value="1"/>
</dbReference>
<name>A0A2M7QCQ4_9BACT</name>
<dbReference type="InterPro" id="IPR000924">
    <property type="entry name" value="Glu/Gln-tRNA-synth"/>
</dbReference>
<dbReference type="GO" id="GO:0004818">
    <property type="term" value="F:glutamate-tRNA ligase activity"/>
    <property type="evidence" value="ECO:0007669"/>
    <property type="project" value="UniProtKB-UniRule"/>
</dbReference>
<dbReference type="HAMAP" id="MF_00022">
    <property type="entry name" value="Glu_tRNA_synth_type1"/>
    <property type="match status" value="1"/>
</dbReference>
<dbReference type="Gene3D" id="3.40.50.620">
    <property type="entry name" value="HUPs"/>
    <property type="match status" value="1"/>
</dbReference>
<keyword evidence="7" id="KW-0963">Cytoplasm</keyword>
<comment type="catalytic activity">
    <reaction evidence="7">
        <text>tRNA(Glu) + L-glutamate + ATP = L-glutamyl-tRNA(Glu) + AMP + diphosphate</text>
        <dbReference type="Rhea" id="RHEA:23540"/>
        <dbReference type="Rhea" id="RHEA-COMP:9663"/>
        <dbReference type="Rhea" id="RHEA-COMP:9680"/>
        <dbReference type="ChEBI" id="CHEBI:29985"/>
        <dbReference type="ChEBI" id="CHEBI:30616"/>
        <dbReference type="ChEBI" id="CHEBI:33019"/>
        <dbReference type="ChEBI" id="CHEBI:78442"/>
        <dbReference type="ChEBI" id="CHEBI:78520"/>
        <dbReference type="ChEBI" id="CHEBI:456215"/>
        <dbReference type="EC" id="6.1.1.17"/>
    </reaction>
</comment>
<evidence type="ECO:0000256" key="6">
    <source>
        <dbReference type="ARBA" id="ARBA00023146"/>
    </source>
</evidence>
<dbReference type="InterPro" id="IPR020751">
    <property type="entry name" value="aa-tRNA-synth_I_codon-bd_sub2"/>
</dbReference>
<sequence length="477" mass="54271">MKKNQSLNSIIPSMVRTRIAPSPTGKDVHVGSISTGLMNFAWAKKNGGQFIIRIEDTDQTRIVPGGEKKMLETLEKIGLHADESPLIGGPYIPYRQSERLTIYKKYAEELAANGKAYYCTCKPERLDAMRKKQQAEKKIPKYDRHCYTIQKEVKEEIAKGSKFVIRLLIPDTEVTFTDLIRGTVTMTGSNLDDQVLLKSDGFPTYHLGVVVDDHLMKITHVIRGEEWLPSTPKHIILYEAFGWEIPFYAHVSLLRNPDKSKLSKRKNPVWTSEYLEKGIFPEALLNYLALMGWSHPEGKEIFTLDEYVAAFDLKDVQTTAPVFDPVKLEWMNGEYIRKVQNSKLKVQICEFYKNELSESVVEKSIPIIKERIKKLSDYLPLCDFLFHPPSTYAVDMGPRKQLLGQASKKLESITDWSVKSIGDTLMEACKDSGLKTGEFFMILRVAITGKKISPPLNESMEILGKDECLTRINVLIN</sequence>
<keyword evidence="6 7" id="KW-0030">Aminoacyl-tRNA synthetase</keyword>
<evidence type="ECO:0000256" key="1">
    <source>
        <dbReference type="ARBA" id="ARBA00007894"/>
    </source>
</evidence>
<evidence type="ECO:0000256" key="4">
    <source>
        <dbReference type="ARBA" id="ARBA00022840"/>
    </source>
</evidence>
<dbReference type="PANTHER" id="PTHR43311">
    <property type="entry name" value="GLUTAMATE--TRNA LIGASE"/>
    <property type="match status" value="1"/>
</dbReference>
<evidence type="ECO:0000256" key="2">
    <source>
        <dbReference type="ARBA" id="ARBA00022598"/>
    </source>
</evidence>
<dbReference type="PANTHER" id="PTHR43311:SF2">
    <property type="entry name" value="GLUTAMATE--TRNA LIGASE, MITOCHONDRIAL-RELATED"/>
    <property type="match status" value="1"/>
</dbReference>
<comment type="subunit">
    <text evidence="7">Monomer.</text>
</comment>
<dbReference type="InterPro" id="IPR033910">
    <property type="entry name" value="GluRS_core"/>
</dbReference>
<dbReference type="PRINTS" id="PR00987">
    <property type="entry name" value="TRNASYNTHGLU"/>
</dbReference>
<dbReference type="EMBL" id="PFLF01000102">
    <property type="protein sequence ID" value="PIY68653.1"/>
    <property type="molecule type" value="Genomic_DNA"/>
</dbReference>
<dbReference type="Pfam" id="PF19269">
    <property type="entry name" value="Anticodon_2"/>
    <property type="match status" value="1"/>
</dbReference>
<dbReference type="InterPro" id="IPR014729">
    <property type="entry name" value="Rossmann-like_a/b/a_fold"/>
</dbReference>
<evidence type="ECO:0000259" key="8">
    <source>
        <dbReference type="Pfam" id="PF00749"/>
    </source>
</evidence>
<dbReference type="GO" id="GO:0008270">
    <property type="term" value="F:zinc ion binding"/>
    <property type="evidence" value="ECO:0007669"/>
    <property type="project" value="InterPro"/>
</dbReference>
<dbReference type="NCBIfam" id="TIGR00464">
    <property type="entry name" value="gltX_bact"/>
    <property type="match status" value="1"/>
</dbReference>
<evidence type="ECO:0000256" key="5">
    <source>
        <dbReference type="ARBA" id="ARBA00022917"/>
    </source>
</evidence>
<comment type="similarity">
    <text evidence="1 7">Belongs to the class-I aminoacyl-tRNA synthetase family. Glutamate--tRNA ligase type 1 subfamily.</text>
</comment>
<dbReference type="GO" id="GO:0006424">
    <property type="term" value="P:glutamyl-tRNA aminoacylation"/>
    <property type="evidence" value="ECO:0007669"/>
    <property type="project" value="UniProtKB-UniRule"/>
</dbReference>
<keyword evidence="4 7" id="KW-0067">ATP-binding</keyword>
<dbReference type="AlphaFoldDB" id="A0A2M7QCQ4"/>
<evidence type="ECO:0000313" key="10">
    <source>
        <dbReference type="EMBL" id="PIY68653.1"/>
    </source>
</evidence>
<dbReference type="FunFam" id="3.40.50.620:FF:000045">
    <property type="entry name" value="Glutamate--tRNA ligase, mitochondrial"/>
    <property type="match status" value="1"/>
</dbReference>
<dbReference type="CDD" id="cd00808">
    <property type="entry name" value="GluRS_core"/>
    <property type="match status" value="1"/>
</dbReference>
<dbReference type="SUPFAM" id="SSF48163">
    <property type="entry name" value="An anticodon-binding domain of class I aminoacyl-tRNA synthetases"/>
    <property type="match status" value="1"/>
</dbReference>
<keyword evidence="2 7" id="KW-0436">Ligase</keyword>
<accession>A0A2M7QCQ4</accession>
<dbReference type="Gene3D" id="1.10.10.350">
    <property type="match status" value="1"/>
</dbReference>
<reference evidence="11" key="1">
    <citation type="submission" date="2017-09" db="EMBL/GenBank/DDBJ databases">
        <title>Depth-based differentiation of microbial function through sediment-hosted aquifers and enrichment of novel symbionts in the deep terrestrial subsurface.</title>
        <authorList>
            <person name="Probst A.J."/>
            <person name="Ladd B."/>
            <person name="Jarett J.K."/>
            <person name="Geller-Mcgrath D.E."/>
            <person name="Sieber C.M.K."/>
            <person name="Emerson J.B."/>
            <person name="Anantharaman K."/>
            <person name="Thomas B.C."/>
            <person name="Malmstrom R."/>
            <person name="Stieglmeier M."/>
            <person name="Klingl A."/>
            <person name="Woyke T."/>
            <person name="Ryan C.M."/>
            <person name="Banfield J.F."/>
        </authorList>
    </citation>
    <scope>NUCLEOTIDE SEQUENCE [LARGE SCALE GENOMIC DNA]</scope>
</reference>
<dbReference type="EC" id="6.1.1.17" evidence="7"/>
<evidence type="ECO:0000256" key="3">
    <source>
        <dbReference type="ARBA" id="ARBA00022741"/>
    </source>
</evidence>